<accession>A0A137YYX6</accession>
<dbReference type="InterPro" id="IPR007899">
    <property type="entry name" value="CHAD_dom"/>
</dbReference>
<sequence length="504" mass="54721">MPEQREIETKYEVAADTVAPVLTAVTGVDHVTTDEVFHLVAVYYDTDALDLAANRITLRRRTGGKDDGWHLKLPDGADRREVTVPLDAVAADSGGGDVPAGTSEDVPEELVERVRALVRGRALAPIAIVENERYTTYCHAVDGELLGEFVDDHVHSVSLLPDGPEKTWREWEFEVPDTALGRKTALAVDKALRAAGGERPDAASKLARAIDADVTRGPVDLPKKIAHATAGQLLTAALAAYRDKLLREDPRVRARGEDSVHQMRIATRQLRSVLTEFSGFFDGPARAALSSELKLLASILGAVRDAEVLAQRFEALDAGGEFGGAGAALAQRQHAAEARGWSRVDLALDSDRYFVLLDAIDAFIADPPLRERADQQASKSLAPLLDKRIRSFARQSVVLLADPACTDHDVHAIRKHAKRLRYASAVADPVVRGDLRSEVKGLAKVQSRLGEFQDATIARDAIAGLAAETIDPSIAFRLGRVDAVEEWRAAQARDSLPALLRKLR</sequence>
<dbReference type="PANTHER" id="PTHR39339">
    <property type="entry name" value="SLR1444 PROTEIN"/>
    <property type="match status" value="1"/>
</dbReference>
<proteinExistence type="predicted"/>
<dbReference type="Gene3D" id="2.40.320.10">
    <property type="entry name" value="Hypothetical Protein Pfu-838710-001"/>
    <property type="match status" value="1"/>
</dbReference>
<dbReference type="CDD" id="cd07374">
    <property type="entry name" value="CYTH-like_Pase"/>
    <property type="match status" value="1"/>
</dbReference>
<evidence type="ECO:0000313" key="3">
    <source>
        <dbReference type="Proteomes" id="UP000070409"/>
    </source>
</evidence>
<feature type="domain" description="CHAD" evidence="1">
    <location>
        <begin position="227"/>
        <end position="504"/>
    </location>
</feature>
<dbReference type="InterPro" id="IPR033469">
    <property type="entry name" value="CYTH-like_dom_sf"/>
</dbReference>
<dbReference type="PANTHER" id="PTHR39339:SF1">
    <property type="entry name" value="CHAD DOMAIN-CONTAINING PROTEIN"/>
    <property type="match status" value="1"/>
</dbReference>
<dbReference type="SMART" id="SM00880">
    <property type="entry name" value="CHAD"/>
    <property type="match status" value="1"/>
</dbReference>
<organism evidence="2 3">
    <name type="scientific">Tsukamurella pseudospumae</name>
    <dbReference type="NCBI Taxonomy" id="239498"/>
    <lineage>
        <taxon>Bacteria</taxon>
        <taxon>Bacillati</taxon>
        <taxon>Actinomycetota</taxon>
        <taxon>Actinomycetes</taxon>
        <taxon>Mycobacteriales</taxon>
        <taxon>Tsukamurellaceae</taxon>
        <taxon>Tsukamurella</taxon>
    </lineage>
</organism>
<dbReference type="PROSITE" id="PS51708">
    <property type="entry name" value="CHAD"/>
    <property type="match status" value="1"/>
</dbReference>
<evidence type="ECO:0000313" key="2">
    <source>
        <dbReference type="EMBL" id="KXO91137.1"/>
    </source>
</evidence>
<comment type="caution">
    <text evidence="2">The sequence shown here is derived from an EMBL/GenBank/DDBJ whole genome shotgun (WGS) entry which is preliminary data.</text>
</comment>
<reference evidence="2 3" key="1">
    <citation type="submission" date="2016-02" db="EMBL/GenBank/DDBJ databases">
        <authorList>
            <person name="Teng J.L."/>
            <person name="Tang Y."/>
            <person name="Huang Y."/>
            <person name="Guo F."/>
            <person name="Wei W."/>
            <person name="Chen J.H."/>
            <person name="Wong S.Y."/>
            <person name="Lau S.K."/>
            <person name="Woo P.C."/>
        </authorList>
    </citation>
    <scope>NUCLEOTIDE SEQUENCE [LARGE SCALE GENOMIC DNA]</scope>
    <source>
        <strain evidence="2 3">JCM 13375</strain>
    </source>
</reference>
<dbReference type="Pfam" id="PF01928">
    <property type="entry name" value="CYTH"/>
    <property type="match status" value="1"/>
</dbReference>
<name>A0A137YYX6_9ACTN</name>
<dbReference type="InterPro" id="IPR023577">
    <property type="entry name" value="CYTH_domain"/>
</dbReference>
<dbReference type="RefSeq" id="WP_068746535.1">
    <property type="nucleotide sequence ID" value="NZ_LSRE01000044.1"/>
</dbReference>
<evidence type="ECO:0000259" key="1">
    <source>
        <dbReference type="PROSITE" id="PS51708"/>
    </source>
</evidence>
<dbReference type="EMBL" id="LSRE01000044">
    <property type="protein sequence ID" value="KXO91137.1"/>
    <property type="molecule type" value="Genomic_DNA"/>
</dbReference>
<dbReference type="SUPFAM" id="SSF55154">
    <property type="entry name" value="CYTH-like phosphatases"/>
    <property type="match status" value="1"/>
</dbReference>
<gene>
    <name evidence="2" type="ORF">AXK61_06065</name>
</gene>
<dbReference type="SMART" id="SM01118">
    <property type="entry name" value="CYTH"/>
    <property type="match status" value="1"/>
</dbReference>
<dbReference type="Pfam" id="PF05235">
    <property type="entry name" value="CHAD"/>
    <property type="match status" value="1"/>
</dbReference>
<protein>
    <recommendedName>
        <fullName evidence="1">CHAD domain-containing protein</fullName>
    </recommendedName>
</protein>
<dbReference type="InterPro" id="IPR038186">
    <property type="entry name" value="CHAD_dom_sf"/>
</dbReference>
<dbReference type="Gene3D" id="1.40.20.10">
    <property type="entry name" value="CHAD domain"/>
    <property type="match status" value="1"/>
</dbReference>
<keyword evidence="3" id="KW-1185">Reference proteome</keyword>
<dbReference type="Proteomes" id="UP000070409">
    <property type="component" value="Unassembled WGS sequence"/>
</dbReference>